<evidence type="ECO:0000313" key="3">
    <source>
        <dbReference type="Proteomes" id="UP000321412"/>
    </source>
</evidence>
<sequence length="174" mass="18315">MTSEKGSEVTLTFSRSRAMDRAVVMVVGGYGEVGRRVSAMVAALPGVRVIVGGRREEEAQRFASELYLEAGGVEVGARQVDVGDRAEFEAAIADVDVVVMCVDVPDAHAALAARAMGSAGSTAMMFQEGKAAANSMSSSPGPQPLPLGFRFRGSASEVLRWRAHASAREPGEVW</sequence>
<dbReference type="InterPro" id="IPR036291">
    <property type="entry name" value="NAD(P)-bd_dom_sf"/>
</dbReference>
<organism evidence="2 3">
    <name type="scientific">Lujinxingia vulgaris</name>
    <dbReference type="NCBI Taxonomy" id="2600176"/>
    <lineage>
        <taxon>Bacteria</taxon>
        <taxon>Deltaproteobacteria</taxon>
        <taxon>Bradymonadales</taxon>
        <taxon>Lujinxingiaceae</taxon>
        <taxon>Lujinxingia</taxon>
    </lineage>
</organism>
<dbReference type="Pfam" id="PF08659">
    <property type="entry name" value="KR"/>
    <property type="match status" value="1"/>
</dbReference>
<gene>
    <name evidence="2" type="ORF">FRC98_01500</name>
</gene>
<name>A0A5C6XLM0_9DELT</name>
<dbReference type="OrthoDB" id="1910498at2"/>
<dbReference type="AlphaFoldDB" id="A0A5C6XLM0"/>
<evidence type="ECO:0000259" key="1">
    <source>
        <dbReference type="Pfam" id="PF08659"/>
    </source>
</evidence>
<dbReference type="EMBL" id="VOSM01000001">
    <property type="protein sequence ID" value="TXD39105.1"/>
    <property type="molecule type" value="Genomic_DNA"/>
</dbReference>
<accession>A0A5C6XLM0</accession>
<protein>
    <submittedName>
        <fullName evidence="2">KR domain-containing protein</fullName>
    </submittedName>
</protein>
<dbReference type="Proteomes" id="UP000321412">
    <property type="component" value="Unassembled WGS sequence"/>
</dbReference>
<dbReference type="Gene3D" id="3.40.50.720">
    <property type="entry name" value="NAD(P)-binding Rossmann-like Domain"/>
    <property type="match status" value="1"/>
</dbReference>
<comment type="caution">
    <text evidence="2">The sequence shown here is derived from an EMBL/GenBank/DDBJ whole genome shotgun (WGS) entry which is preliminary data.</text>
</comment>
<reference evidence="2 3" key="1">
    <citation type="submission" date="2019-08" db="EMBL/GenBank/DDBJ databases">
        <title>Bradymonadales sp. TMQ4.</title>
        <authorList>
            <person name="Liang Q."/>
        </authorList>
    </citation>
    <scope>NUCLEOTIDE SEQUENCE [LARGE SCALE GENOMIC DNA]</scope>
    <source>
        <strain evidence="2 3">TMQ4</strain>
    </source>
</reference>
<proteinExistence type="predicted"/>
<feature type="domain" description="Ketoreductase (KR)" evidence="1">
    <location>
        <begin position="22"/>
        <end position="96"/>
    </location>
</feature>
<keyword evidence="3" id="KW-1185">Reference proteome</keyword>
<dbReference type="SUPFAM" id="SSF51735">
    <property type="entry name" value="NAD(P)-binding Rossmann-fold domains"/>
    <property type="match status" value="1"/>
</dbReference>
<evidence type="ECO:0000313" key="2">
    <source>
        <dbReference type="EMBL" id="TXD39105.1"/>
    </source>
</evidence>
<dbReference type="InterPro" id="IPR013968">
    <property type="entry name" value="PKS_KR"/>
</dbReference>